<feature type="compositionally biased region" description="Low complexity" evidence="5">
    <location>
        <begin position="310"/>
        <end position="329"/>
    </location>
</feature>
<dbReference type="Proteomes" id="UP000193467">
    <property type="component" value="Unassembled WGS sequence"/>
</dbReference>
<evidence type="ECO:0000259" key="7">
    <source>
        <dbReference type="Pfam" id="PF00724"/>
    </source>
</evidence>
<keyword evidence="6" id="KW-1133">Transmembrane helix</keyword>
<keyword evidence="6" id="KW-0472">Membrane</keyword>
<dbReference type="GO" id="GO:0016491">
    <property type="term" value="F:oxidoreductase activity"/>
    <property type="evidence" value="ECO:0007669"/>
    <property type="project" value="UniProtKB-KW"/>
</dbReference>
<protein>
    <recommendedName>
        <fullName evidence="7">NADH:flavin oxidoreductase/NADH oxidase N-terminal domain-containing protein</fullName>
    </recommendedName>
</protein>
<reference evidence="8 9" key="1">
    <citation type="submission" date="2016-07" db="EMBL/GenBank/DDBJ databases">
        <title>Pervasive Adenine N6-methylation of Active Genes in Fungi.</title>
        <authorList>
            <consortium name="DOE Joint Genome Institute"/>
            <person name="Mondo S.J."/>
            <person name="Dannebaum R.O."/>
            <person name="Kuo R.C."/>
            <person name="Labutti K."/>
            <person name="Haridas S."/>
            <person name="Kuo A."/>
            <person name="Salamov A."/>
            <person name="Ahrendt S.R."/>
            <person name="Lipzen A."/>
            <person name="Sullivan W."/>
            <person name="Andreopoulos W.B."/>
            <person name="Clum A."/>
            <person name="Lindquist E."/>
            <person name="Daum C."/>
            <person name="Ramamoorthy G.K."/>
            <person name="Gryganskyi A."/>
            <person name="Culley D."/>
            <person name="Magnuson J.K."/>
            <person name="James T.Y."/>
            <person name="O'Malley M.A."/>
            <person name="Stajich J.E."/>
            <person name="Spatafora J.W."/>
            <person name="Visel A."/>
            <person name="Grigoriev I.V."/>
        </authorList>
    </citation>
    <scope>NUCLEOTIDE SEQUENCE [LARGE SCALE GENOMIC DNA]</scope>
    <source>
        <strain evidence="8 9">62-1032</strain>
    </source>
</reference>
<name>A0A1Y2G6F6_9BASI</name>
<keyword evidence="6" id="KW-0812">Transmembrane</keyword>
<keyword evidence="9" id="KW-1185">Reference proteome</keyword>
<feature type="domain" description="NADH:flavin oxidoreductase/NADH oxidase N-terminal" evidence="7">
    <location>
        <begin position="14"/>
        <end position="286"/>
    </location>
</feature>
<feature type="region of interest" description="Disordered" evidence="5">
    <location>
        <begin position="302"/>
        <end position="329"/>
    </location>
</feature>
<dbReference type="EMBL" id="MCGR01000001">
    <property type="protein sequence ID" value="ORY92927.1"/>
    <property type="molecule type" value="Genomic_DNA"/>
</dbReference>
<dbReference type="PANTHER" id="PTHR43656:SF2">
    <property type="entry name" value="BINDING OXIDOREDUCTASE, PUTATIVE (AFU_ORTHOLOGUE AFUA_2G08260)-RELATED"/>
    <property type="match status" value="1"/>
</dbReference>
<comment type="similarity">
    <text evidence="1">Belongs to the NADH:flavin oxidoreductase/NADH oxidase family.</text>
</comment>
<dbReference type="Pfam" id="PF00724">
    <property type="entry name" value="Oxidored_FMN"/>
    <property type="match status" value="1"/>
</dbReference>
<dbReference type="OrthoDB" id="1663137at2759"/>
<evidence type="ECO:0000256" key="4">
    <source>
        <dbReference type="ARBA" id="ARBA00023002"/>
    </source>
</evidence>
<evidence type="ECO:0000256" key="5">
    <source>
        <dbReference type="SAM" id="MobiDB-lite"/>
    </source>
</evidence>
<comment type="caution">
    <text evidence="8">The sequence shown here is derived from an EMBL/GenBank/DDBJ whole genome shotgun (WGS) entry which is preliminary data.</text>
</comment>
<sequence>MSLTDAEQAALLAQPLTLPCGLVLPNRLVKAAMEEVLGTLEGDPSERDFKLYEEWAKGDWGLVITGNVMVSPTHLGSPVDVRVPFPSSPTYSSSLQAYKRWSSASHGSNPSTAPPSIIQLCHSGRQSLRCSGRPFFQPSKAPSAVCMRAGEGWVGKVIGEIVWGTPEAMTEEEIWEVVEGFVQGARVAKETGWEGVQIHASHGYLIAQWLSPNVNLRTDDWGGSPRKRMRLLLEIVRAIRKEFPLESGFCVGVKLNSSDYVKGGLTEEDALDNVRWLAEAGGVDFIEISGGTYESPKMLQEDHETQAAMSSVTNNGTSTSSSSSKPKPSTMAREAFFLSFANRARSLLSSIPSYSLQSPAPLILLTGGFRTRPSMASALSPSSSSPPTPPATDLIGLGRPACSSPHLPLLLLDPSTPTHLARAPLYRHKVPKWLTWLPLPLWMPGWSTIFHTLLLAQISRGESPRWEMGLGEGLWSVWGVQLWRWAKGGVLGLVLALVVGIVAWWRA</sequence>
<dbReference type="STRING" id="106004.A0A1Y2G6F6"/>
<dbReference type="InterPro" id="IPR051799">
    <property type="entry name" value="NADH_flavin_oxidoreductase"/>
</dbReference>
<evidence type="ECO:0000256" key="1">
    <source>
        <dbReference type="ARBA" id="ARBA00005979"/>
    </source>
</evidence>
<accession>A0A1Y2G6F6</accession>
<dbReference type="Gene3D" id="3.20.20.70">
    <property type="entry name" value="Aldolase class I"/>
    <property type="match status" value="1"/>
</dbReference>
<dbReference type="InParanoid" id="A0A1Y2G6F6"/>
<dbReference type="InterPro" id="IPR001155">
    <property type="entry name" value="OxRdtase_FMN_N"/>
</dbReference>
<proteinExistence type="inferred from homology"/>
<keyword evidence="2" id="KW-0285">Flavoprotein</keyword>
<dbReference type="PANTHER" id="PTHR43656">
    <property type="entry name" value="BINDING OXIDOREDUCTASE, PUTATIVE (AFU_ORTHOLOGUE AFUA_2G08260)-RELATED"/>
    <property type="match status" value="1"/>
</dbReference>
<keyword evidence="4" id="KW-0560">Oxidoreductase</keyword>
<dbReference type="GO" id="GO:0010181">
    <property type="term" value="F:FMN binding"/>
    <property type="evidence" value="ECO:0007669"/>
    <property type="project" value="InterPro"/>
</dbReference>
<evidence type="ECO:0000256" key="3">
    <source>
        <dbReference type="ARBA" id="ARBA00022643"/>
    </source>
</evidence>
<evidence type="ECO:0000256" key="2">
    <source>
        <dbReference type="ARBA" id="ARBA00022630"/>
    </source>
</evidence>
<evidence type="ECO:0000313" key="8">
    <source>
        <dbReference type="EMBL" id="ORY92927.1"/>
    </source>
</evidence>
<keyword evidence="3" id="KW-0288">FMN</keyword>
<dbReference type="InterPro" id="IPR013785">
    <property type="entry name" value="Aldolase_TIM"/>
</dbReference>
<dbReference type="AlphaFoldDB" id="A0A1Y2G6F6"/>
<gene>
    <name evidence="8" type="ORF">BCR35DRAFT_274072</name>
</gene>
<organism evidence="8 9">
    <name type="scientific">Leucosporidium creatinivorum</name>
    <dbReference type="NCBI Taxonomy" id="106004"/>
    <lineage>
        <taxon>Eukaryota</taxon>
        <taxon>Fungi</taxon>
        <taxon>Dikarya</taxon>
        <taxon>Basidiomycota</taxon>
        <taxon>Pucciniomycotina</taxon>
        <taxon>Microbotryomycetes</taxon>
        <taxon>Leucosporidiales</taxon>
        <taxon>Leucosporidium</taxon>
    </lineage>
</organism>
<evidence type="ECO:0000256" key="6">
    <source>
        <dbReference type="SAM" id="Phobius"/>
    </source>
</evidence>
<evidence type="ECO:0000313" key="9">
    <source>
        <dbReference type="Proteomes" id="UP000193467"/>
    </source>
</evidence>
<dbReference type="SUPFAM" id="SSF51395">
    <property type="entry name" value="FMN-linked oxidoreductases"/>
    <property type="match status" value="1"/>
</dbReference>
<feature type="transmembrane region" description="Helical" evidence="6">
    <location>
        <begin position="485"/>
        <end position="505"/>
    </location>
</feature>